<dbReference type="GO" id="GO:0003676">
    <property type="term" value="F:nucleic acid binding"/>
    <property type="evidence" value="ECO:0007669"/>
    <property type="project" value="InterPro"/>
</dbReference>
<evidence type="ECO:0000259" key="3">
    <source>
        <dbReference type="SMART" id="SM00451"/>
    </source>
</evidence>
<feature type="compositionally biased region" description="Polar residues" evidence="1">
    <location>
        <begin position="384"/>
        <end position="395"/>
    </location>
</feature>
<feature type="compositionally biased region" description="Polar residues" evidence="1">
    <location>
        <begin position="307"/>
        <end position="322"/>
    </location>
</feature>
<feature type="compositionally biased region" description="Basic and acidic residues" evidence="1">
    <location>
        <begin position="471"/>
        <end position="484"/>
    </location>
</feature>
<dbReference type="PANTHER" id="PTHR11439:SF455">
    <property type="entry name" value="RLK (RECEPTOR-LIKE PROTEIN KINASE) 8, PUTATIVE-RELATED"/>
    <property type="match status" value="1"/>
</dbReference>
<reference evidence="4 5" key="1">
    <citation type="submission" date="2018-09" db="EMBL/GenBank/DDBJ databases">
        <title>A high-quality reference genome of wild soybean provides a powerful tool to mine soybean genomes.</title>
        <authorList>
            <person name="Xie M."/>
            <person name="Chung C.Y.L."/>
            <person name="Li M.-W."/>
            <person name="Wong F.-L."/>
            <person name="Chan T.-F."/>
            <person name="Lam H.-M."/>
        </authorList>
    </citation>
    <scope>NUCLEOTIDE SEQUENCE [LARGE SCALE GENOMIC DNA]</scope>
    <source>
        <strain evidence="5">cv. W05</strain>
        <tissue evidence="4">Hypocotyl of etiolated seedlings</tissue>
    </source>
</reference>
<evidence type="ECO:0008006" key="6">
    <source>
        <dbReference type="Google" id="ProtNLM"/>
    </source>
</evidence>
<feature type="compositionally biased region" description="Basic residues" evidence="1">
    <location>
        <begin position="457"/>
        <end position="466"/>
    </location>
</feature>
<evidence type="ECO:0000259" key="2">
    <source>
        <dbReference type="SMART" id="SM00355"/>
    </source>
</evidence>
<feature type="domain" description="U1-type" evidence="3">
    <location>
        <begin position="489"/>
        <end position="523"/>
    </location>
</feature>
<name>A0A445I2H8_GLYSO</name>
<evidence type="ECO:0000313" key="5">
    <source>
        <dbReference type="Proteomes" id="UP000289340"/>
    </source>
</evidence>
<dbReference type="InterPro" id="IPR036236">
    <property type="entry name" value="Znf_C2H2_sf"/>
</dbReference>
<dbReference type="GO" id="GO:0008270">
    <property type="term" value="F:zinc ion binding"/>
    <property type="evidence" value="ECO:0007669"/>
    <property type="project" value="InterPro"/>
</dbReference>
<dbReference type="Proteomes" id="UP000289340">
    <property type="component" value="Chromosome 11"/>
</dbReference>
<dbReference type="CDD" id="cd09272">
    <property type="entry name" value="RNase_HI_RT_Ty1"/>
    <property type="match status" value="1"/>
</dbReference>
<dbReference type="InterPro" id="IPR013087">
    <property type="entry name" value="Znf_C2H2_type"/>
</dbReference>
<feature type="region of interest" description="Disordered" evidence="1">
    <location>
        <begin position="246"/>
        <end position="288"/>
    </location>
</feature>
<dbReference type="EMBL" id="QZWG01000011">
    <property type="protein sequence ID" value="RZB80122.1"/>
    <property type="molecule type" value="Genomic_DNA"/>
</dbReference>
<dbReference type="InterPro" id="IPR003604">
    <property type="entry name" value="Matrin/U1-like-C_Znf_C2H2"/>
</dbReference>
<accession>A0A445I2H8</accession>
<organism evidence="4 5">
    <name type="scientific">Glycine soja</name>
    <name type="common">Wild soybean</name>
    <dbReference type="NCBI Taxonomy" id="3848"/>
    <lineage>
        <taxon>Eukaryota</taxon>
        <taxon>Viridiplantae</taxon>
        <taxon>Streptophyta</taxon>
        <taxon>Embryophyta</taxon>
        <taxon>Tracheophyta</taxon>
        <taxon>Spermatophyta</taxon>
        <taxon>Magnoliopsida</taxon>
        <taxon>eudicotyledons</taxon>
        <taxon>Gunneridae</taxon>
        <taxon>Pentapetalae</taxon>
        <taxon>rosids</taxon>
        <taxon>fabids</taxon>
        <taxon>Fabales</taxon>
        <taxon>Fabaceae</taxon>
        <taxon>Papilionoideae</taxon>
        <taxon>50 kb inversion clade</taxon>
        <taxon>NPAAA clade</taxon>
        <taxon>indigoferoid/millettioid clade</taxon>
        <taxon>Phaseoleae</taxon>
        <taxon>Glycine</taxon>
        <taxon>Glycine subgen. Soja</taxon>
    </lineage>
</organism>
<comment type="caution">
    <text evidence="4">The sequence shown here is derived from an EMBL/GenBank/DDBJ whole genome shotgun (WGS) entry which is preliminary data.</text>
</comment>
<dbReference type="Pfam" id="PF12874">
    <property type="entry name" value="zf-met"/>
    <property type="match status" value="2"/>
</dbReference>
<feature type="domain" description="C2H2-type" evidence="2">
    <location>
        <begin position="338"/>
        <end position="362"/>
    </location>
</feature>
<feature type="region of interest" description="Disordered" evidence="1">
    <location>
        <begin position="377"/>
        <end position="484"/>
    </location>
</feature>
<dbReference type="SMART" id="SM00355">
    <property type="entry name" value="ZnF_C2H2"/>
    <property type="match status" value="2"/>
</dbReference>
<dbReference type="AlphaFoldDB" id="A0A445I2H8"/>
<dbReference type="Gene3D" id="3.30.160.60">
    <property type="entry name" value="Classic Zinc Finger"/>
    <property type="match status" value="2"/>
</dbReference>
<feature type="domain" description="C2H2-type" evidence="2">
    <location>
        <begin position="492"/>
        <end position="516"/>
    </location>
</feature>
<proteinExistence type="predicted"/>
<feature type="region of interest" description="Disordered" evidence="1">
    <location>
        <begin position="300"/>
        <end position="331"/>
    </location>
</feature>
<dbReference type="SUPFAM" id="SSF56672">
    <property type="entry name" value="DNA/RNA polymerases"/>
    <property type="match status" value="1"/>
</dbReference>
<feature type="domain" description="U1-type" evidence="3">
    <location>
        <begin position="337"/>
        <end position="369"/>
    </location>
</feature>
<dbReference type="SUPFAM" id="SSF57667">
    <property type="entry name" value="beta-beta-alpha zinc fingers"/>
    <property type="match status" value="2"/>
</dbReference>
<keyword evidence="5" id="KW-1185">Reference proteome</keyword>
<gene>
    <name evidence="4" type="ORF">D0Y65_030037</name>
</gene>
<dbReference type="PANTHER" id="PTHR11439">
    <property type="entry name" value="GAG-POL-RELATED RETROTRANSPOSON"/>
    <property type="match status" value="1"/>
</dbReference>
<protein>
    <recommendedName>
        <fullName evidence="6">U1-type domain-containing protein</fullName>
    </recommendedName>
</protein>
<dbReference type="SMART" id="SM00451">
    <property type="entry name" value="ZnF_U1"/>
    <property type="match status" value="2"/>
</dbReference>
<evidence type="ECO:0000313" key="4">
    <source>
        <dbReference type="EMBL" id="RZB80122.1"/>
    </source>
</evidence>
<evidence type="ECO:0000256" key="1">
    <source>
        <dbReference type="SAM" id="MobiDB-lite"/>
    </source>
</evidence>
<dbReference type="InterPro" id="IPR043502">
    <property type="entry name" value="DNA/RNA_pol_sf"/>
</dbReference>
<sequence length="692" mass="75700">MRPTQSLLQWFGGCKLTKSGYEAFPDPTLYRSVVGALQYATITRPEISFSVNKVCQYMSDPSEQHWAAVKRILRYLAATINFGLKFLPPSTGPLFSQHAYYDAHWASDPDDRRSTSGAAIFFGSNLVSWWSKKQSVVARSSTEAEYHSLALATAEASYFLSELHIPHHTPVIFCDMTTVALAHNPVMHSRTKHMELDLFFVREKVMVKHLQVIHVPATDKEADILTKALTSSNFTTYRSKLRIGPSQYRGAGRRGGRSFRGYGRGRFNHHRGRGRGRGGDGRQFSSHSSGATIANVADAPAADGATSEMQPSSVSGPSSLHNPAQVPSAPLQAPPCKLWCEICKAECNTPEMMEQHKNGKRHKKNLLVHEEVQRRKALNGQQGGNISTSQSNLTIQPEEVQESEEKRIPEENMGSEATADNHNDGTELQNNVEGVSEVQTEEPQEKPRDNSAIQGRGFKRKMRGGRGGKYMRSDDGSRKSVETPKPKQVTSLICELCNVKCDSQVVYNSHLAGKKHLSNFKRVHGYQPLNGEAGIQPLHPPNIIALSNANNFPVQQGVSVPLGINDPRNLLAQLLMNVLSNVQVPATTPLSGPVAAQIQVPALMAGSSHEPLSQNLSQIQVSDSLAHFESENPIGETKDQMSSVTFQLDETAGSSNNGNIETADGTVVKLSQDCSVMTPAENPVAADKQLPS</sequence>
<feature type="compositionally biased region" description="Basic residues" evidence="1">
    <location>
        <begin position="266"/>
        <end position="276"/>
    </location>
</feature>